<dbReference type="Pfam" id="PF05175">
    <property type="entry name" value="MTS"/>
    <property type="match status" value="1"/>
</dbReference>
<keyword evidence="1 4" id="KW-0489">Methyltransferase</keyword>
<dbReference type="CDD" id="cd02440">
    <property type="entry name" value="AdoMet_MTases"/>
    <property type="match status" value="1"/>
</dbReference>
<sequence length="210" mass="24271">MTEQYFEHQPHSADHPQTFEFSFKHKTYTFQTNAGVFSKSQIDYGSQVLLESFLSNYQVENQEKILELGSGYGPISIILNQELPQTKITAVEINRRAYELAKQNAELNQASSIQWLLTDAINLQLMDRYQWVLTNPPIRAGKHVIQRFVAVAYEHLLENGRLVLVIQKKQGAPSMKKYMEEVFGNVERLKQDKGYWILSSQKLASTDENR</sequence>
<evidence type="ECO:0000256" key="2">
    <source>
        <dbReference type="ARBA" id="ARBA00022679"/>
    </source>
</evidence>
<dbReference type="SUPFAM" id="SSF53335">
    <property type="entry name" value="S-adenosyl-L-methionine-dependent methyltransferases"/>
    <property type="match status" value="1"/>
</dbReference>
<dbReference type="GO" id="GO:0008757">
    <property type="term" value="F:S-adenosylmethionine-dependent methyltransferase activity"/>
    <property type="evidence" value="ECO:0007669"/>
    <property type="project" value="InterPro"/>
</dbReference>
<evidence type="ECO:0000259" key="3">
    <source>
        <dbReference type="Pfam" id="PF05175"/>
    </source>
</evidence>
<dbReference type="Gene3D" id="3.40.50.150">
    <property type="entry name" value="Vaccinia Virus protein VP39"/>
    <property type="match status" value="1"/>
</dbReference>
<organism evidence="4 5">
    <name type="scientific">Ignavigranum ruoffiae</name>
    <dbReference type="NCBI Taxonomy" id="89093"/>
    <lineage>
        <taxon>Bacteria</taxon>
        <taxon>Bacillati</taxon>
        <taxon>Bacillota</taxon>
        <taxon>Bacilli</taxon>
        <taxon>Lactobacillales</taxon>
        <taxon>Aerococcaceae</taxon>
        <taxon>Ignavigranum</taxon>
    </lineage>
</organism>
<dbReference type="AlphaFoldDB" id="A0A1H9C4G9"/>
<dbReference type="GO" id="GO:0032259">
    <property type="term" value="P:methylation"/>
    <property type="evidence" value="ECO:0007669"/>
    <property type="project" value="UniProtKB-KW"/>
</dbReference>
<accession>A0A1H9C4G9</accession>
<keyword evidence="2 4" id="KW-0808">Transferase</keyword>
<dbReference type="PANTHER" id="PTHR47816:SF4">
    <property type="entry name" value="RIBOSOMAL RNA SMALL SUBUNIT METHYLTRANSFERASE C"/>
    <property type="match status" value="1"/>
</dbReference>
<protein>
    <submittedName>
        <fullName evidence="4">16S rRNA (Guanine1207-N2)-methyltransferase</fullName>
    </submittedName>
</protein>
<dbReference type="InterPro" id="IPR046977">
    <property type="entry name" value="RsmC/RlmG"/>
</dbReference>
<dbReference type="STRING" id="89093.SAMN04488558_103196"/>
<keyword evidence="5" id="KW-1185">Reference proteome</keyword>
<dbReference type="InterPro" id="IPR007848">
    <property type="entry name" value="Small_mtfrase_dom"/>
</dbReference>
<reference evidence="4 5" key="1">
    <citation type="submission" date="2016-10" db="EMBL/GenBank/DDBJ databases">
        <authorList>
            <person name="de Groot N.N."/>
        </authorList>
    </citation>
    <scope>NUCLEOTIDE SEQUENCE [LARGE SCALE GENOMIC DNA]</scope>
    <source>
        <strain evidence="4 5">DSM 15695</strain>
    </source>
</reference>
<dbReference type="EMBL" id="FOEN01000003">
    <property type="protein sequence ID" value="SEP95871.1"/>
    <property type="molecule type" value="Genomic_DNA"/>
</dbReference>
<dbReference type="OrthoDB" id="9764961at2"/>
<dbReference type="InterPro" id="IPR029063">
    <property type="entry name" value="SAM-dependent_MTases_sf"/>
</dbReference>
<gene>
    <name evidence="4" type="ORF">SAMN04488558_103196</name>
</gene>
<evidence type="ECO:0000313" key="4">
    <source>
        <dbReference type="EMBL" id="SEP95871.1"/>
    </source>
</evidence>
<name>A0A1H9C4G9_9LACT</name>
<evidence type="ECO:0000256" key="1">
    <source>
        <dbReference type="ARBA" id="ARBA00022603"/>
    </source>
</evidence>
<dbReference type="Proteomes" id="UP000198833">
    <property type="component" value="Unassembled WGS sequence"/>
</dbReference>
<feature type="domain" description="Methyltransferase small" evidence="3">
    <location>
        <begin position="28"/>
        <end position="198"/>
    </location>
</feature>
<evidence type="ECO:0000313" key="5">
    <source>
        <dbReference type="Proteomes" id="UP000198833"/>
    </source>
</evidence>
<dbReference type="RefSeq" id="WP_159428841.1">
    <property type="nucleotide sequence ID" value="NZ_CP149446.1"/>
</dbReference>
<proteinExistence type="predicted"/>
<dbReference type="PANTHER" id="PTHR47816">
    <property type="entry name" value="RIBOSOMAL RNA SMALL SUBUNIT METHYLTRANSFERASE C"/>
    <property type="match status" value="1"/>
</dbReference>